<dbReference type="Gene3D" id="3.40.50.150">
    <property type="entry name" value="Vaccinia Virus protein VP39"/>
    <property type="match status" value="1"/>
</dbReference>
<dbReference type="InterPro" id="IPR029063">
    <property type="entry name" value="SAM-dependent_MTases_sf"/>
</dbReference>
<gene>
    <name evidence="1" type="ORF">A3H86_01135</name>
</gene>
<dbReference type="AlphaFoldDB" id="A0A1F7JQL0"/>
<evidence type="ECO:0000313" key="1">
    <source>
        <dbReference type="EMBL" id="OGK57899.1"/>
    </source>
</evidence>
<accession>A0A1F7JQL0</accession>
<proteinExistence type="predicted"/>
<sequence length="143" mass="15961">MVVNYRLFVGQSLLAPSGVKKESDPGCLNLFGYTGKFVAREARRNRKCDGIILDPPKFGRGPNGELWKIEESLPKLLQSCKNLLSDSPKFIALTTYALRLSSTSLGNLMQEIFKTTVTSGELTVKEKNRDRMLPSAIYSRIAF</sequence>
<reference evidence="1 2" key="1">
    <citation type="journal article" date="2016" name="Nat. Commun.">
        <title>Thousands of microbial genomes shed light on interconnected biogeochemical processes in an aquifer system.</title>
        <authorList>
            <person name="Anantharaman K."/>
            <person name="Brown C.T."/>
            <person name="Hug L.A."/>
            <person name="Sharon I."/>
            <person name="Castelle C.J."/>
            <person name="Probst A.J."/>
            <person name="Thomas B.C."/>
            <person name="Singh A."/>
            <person name="Wilkins M.J."/>
            <person name="Karaoz U."/>
            <person name="Brodie E.L."/>
            <person name="Williams K.H."/>
            <person name="Hubbard S.S."/>
            <person name="Banfield J.F."/>
        </authorList>
    </citation>
    <scope>NUCLEOTIDE SEQUENCE [LARGE SCALE GENOMIC DNA]</scope>
</reference>
<evidence type="ECO:0000313" key="2">
    <source>
        <dbReference type="Proteomes" id="UP000178039"/>
    </source>
</evidence>
<dbReference type="EMBL" id="MGBB01000049">
    <property type="protein sequence ID" value="OGK57899.1"/>
    <property type="molecule type" value="Genomic_DNA"/>
</dbReference>
<comment type="caution">
    <text evidence="1">The sequence shown here is derived from an EMBL/GenBank/DDBJ whole genome shotgun (WGS) entry which is preliminary data.</text>
</comment>
<dbReference type="PANTHER" id="PTHR43042">
    <property type="entry name" value="SAM-DEPENDENT METHYLTRANSFERASE"/>
    <property type="match status" value="1"/>
</dbReference>
<dbReference type="PANTHER" id="PTHR43042:SF2">
    <property type="entry name" value="SAM-DEPENDENT METHYLTRANSFERASE"/>
    <property type="match status" value="1"/>
</dbReference>
<name>A0A1F7JQL0_9BACT</name>
<organism evidence="1 2">
    <name type="scientific">Candidatus Roizmanbacteria bacterium RIFCSPLOWO2_02_FULL_41_9</name>
    <dbReference type="NCBI Taxonomy" id="1802077"/>
    <lineage>
        <taxon>Bacteria</taxon>
        <taxon>Candidatus Roizmaniibacteriota</taxon>
    </lineage>
</organism>
<dbReference type="SUPFAM" id="SSF53335">
    <property type="entry name" value="S-adenosyl-L-methionine-dependent methyltransferases"/>
    <property type="match status" value="1"/>
</dbReference>
<protein>
    <submittedName>
        <fullName evidence="1">Uncharacterized protein</fullName>
    </submittedName>
</protein>
<dbReference type="Proteomes" id="UP000178039">
    <property type="component" value="Unassembled WGS sequence"/>
</dbReference>